<dbReference type="EMBL" id="CAXJRC010000019">
    <property type="protein sequence ID" value="CAL2106693.1"/>
    <property type="molecule type" value="Genomic_DNA"/>
</dbReference>
<organism evidence="1 2">
    <name type="scientific">Tenacibaculum vairaonense</name>
    <dbReference type="NCBI Taxonomy" id="3137860"/>
    <lineage>
        <taxon>Bacteria</taxon>
        <taxon>Pseudomonadati</taxon>
        <taxon>Bacteroidota</taxon>
        <taxon>Flavobacteriia</taxon>
        <taxon>Flavobacteriales</taxon>
        <taxon>Flavobacteriaceae</taxon>
        <taxon>Tenacibaculum</taxon>
    </lineage>
</organism>
<keyword evidence="2" id="KW-1185">Reference proteome</keyword>
<gene>
    <name evidence="1" type="ORF">T190115A13A_270050</name>
</gene>
<dbReference type="Proteomes" id="UP001497602">
    <property type="component" value="Unassembled WGS sequence"/>
</dbReference>
<accession>A0ABP1FAH3</accession>
<sequence length="67" mass="7930">MNITERISKQMGGRIEEIINANQEIQIYYLDDGFAWRDDRKEETRDIDSQRGLSEKDLKQTLISKLL</sequence>
<reference evidence="1 2" key="1">
    <citation type="submission" date="2024-05" db="EMBL/GenBank/DDBJ databases">
        <authorList>
            <person name="Duchaud E."/>
        </authorList>
    </citation>
    <scope>NUCLEOTIDE SEQUENCE [LARGE SCALE GENOMIC DNA]</scope>
    <source>
        <strain evidence="1">Ena-SAMPLE-TAB-13-05-2024-13:56:06:370-140305</strain>
    </source>
</reference>
<proteinExistence type="predicted"/>
<evidence type="ECO:0000313" key="1">
    <source>
        <dbReference type="EMBL" id="CAL2106693.1"/>
    </source>
</evidence>
<evidence type="ECO:0000313" key="2">
    <source>
        <dbReference type="Proteomes" id="UP001497602"/>
    </source>
</evidence>
<protein>
    <submittedName>
        <fullName evidence="1">Uncharacterized protein</fullName>
    </submittedName>
</protein>
<name>A0ABP1FAH3_9FLAO</name>
<comment type="caution">
    <text evidence="1">The sequence shown here is derived from an EMBL/GenBank/DDBJ whole genome shotgun (WGS) entry which is preliminary data.</text>
</comment>